<proteinExistence type="predicted"/>
<protein>
    <recommendedName>
        <fullName evidence="3">WXG100 family type VII secretion target</fullName>
    </recommendedName>
</protein>
<keyword evidence="2" id="KW-1185">Reference proteome</keyword>
<organism evidence="1 2">
    <name type="scientific">Frondihabitans sucicola</name>
    <dbReference type="NCBI Taxonomy" id="1268041"/>
    <lineage>
        <taxon>Bacteria</taxon>
        <taxon>Bacillati</taxon>
        <taxon>Actinomycetota</taxon>
        <taxon>Actinomycetes</taxon>
        <taxon>Micrococcales</taxon>
        <taxon>Microbacteriaceae</taxon>
        <taxon>Frondihabitans</taxon>
    </lineage>
</organism>
<dbReference type="Proteomes" id="UP001321486">
    <property type="component" value="Chromosome"/>
</dbReference>
<name>A0ABM8GKR5_9MICO</name>
<sequence>MPSLVDSASLPRIAADSGAIRQAALDLRTAAAEVHQEVSSAAKSWQGVDAAYSSPFSFTLVLAMGTQPAVADAYRESVDTVAAALLTFADAVDTAKASSPTWVTRPTCWEPP</sequence>
<evidence type="ECO:0000313" key="1">
    <source>
        <dbReference type="EMBL" id="BDZ48973.1"/>
    </source>
</evidence>
<evidence type="ECO:0008006" key="3">
    <source>
        <dbReference type="Google" id="ProtNLM"/>
    </source>
</evidence>
<accession>A0ABM8GKR5</accession>
<reference evidence="2" key="1">
    <citation type="journal article" date="2019" name="Int. J. Syst. Evol. Microbiol.">
        <title>The Global Catalogue of Microorganisms (GCM) 10K type strain sequencing project: providing services to taxonomists for standard genome sequencing and annotation.</title>
        <authorList>
            <consortium name="The Broad Institute Genomics Platform"/>
            <consortium name="The Broad Institute Genome Sequencing Center for Infectious Disease"/>
            <person name="Wu L."/>
            <person name="Ma J."/>
        </authorList>
    </citation>
    <scope>NUCLEOTIDE SEQUENCE [LARGE SCALE GENOMIC DNA]</scope>
    <source>
        <strain evidence="2">NBRC 108728</strain>
    </source>
</reference>
<dbReference type="EMBL" id="AP027732">
    <property type="protein sequence ID" value="BDZ48973.1"/>
    <property type="molecule type" value="Genomic_DNA"/>
</dbReference>
<dbReference type="RefSeq" id="WP_286345860.1">
    <property type="nucleotide sequence ID" value="NZ_AP027732.1"/>
</dbReference>
<evidence type="ECO:0000313" key="2">
    <source>
        <dbReference type="Proteomes" id="UP001321486"/>
    </source>
</evidence>
<gene>
    <name evidence="1" type="ORF">GCM10025867_12140</name>
</gene>